<dbReference type="AlphaFoldDB" id="A0A4Q7ZFT9"/>
<reference evidence="2 3" key="1">
    <citation type="submission" date="2019-02" db="EMBL/GenBank/DDBJ databases">
        <title>Sequencing the genomes of 1000 actinobacteria strains.</title>
        <authorList>
            <person name="Klenk H.-P."/>
        </authorList>
    </citation>
    <scope>NUCLEOTIDE SEQUENCE [LARGE SCALE GENOMIC DNA]</scope>
    <source>
        <strain evidence="2 3">DSM 45162</strain>
    </source>
</reference>
<feature type="region of interest" description="Disordered" evidence="1">
    <location>
        <begin position="93"/>
        <end position="135"/>
    </location>
</feature>
<keyword evidence="3" id="KW-1185">Reference proteome</keyword>
<gene>
    <name evidence="2" type="ORF">EV385_0907</name>
</gene>
<dbReference type="Proteomes" id="UP000292564">
    <property type="component" value="Unassembled WGS sequence"/>
</dbReference>
<dbReference type="EMBL" id="SHKY01000001">
    <property type="protein sequence ID" value="RZU49171.1"/>
    <property type="molecule type" value="Genomic_DNA"/>
</dbReference>
<sequence>MDAERAARIVEALQTRNVFAHVKLPHAGLTRHGIRVVLTGGREAVWDTDGTAGLEAQVMRDGMLVGFVPSIPGSENFGDAQIVEAIATADYDRAGAASRPATPRDRVAAAPRPGTVSAPPSPLGLAARLRRTLRD</sequence>
<evidence type="ECO:0000313" key="3">
    <source>
        <dbReference type="Proteomes" id="UP000292564"/>
    </source>
</evidence>
<comment type="caution">
    <text evidence="2">The sequence shown here is derived from an EMBL/GenBank/DDBJ whole genome shotgun (WGS) entry which is preliminary data.</text>
</comment>
<evidence type="ECO:0000313" key="2">
    <source>
        <dbReference type="EMBL" id="RZU49171.1"/>
    </source>
</evidence>
<evidence type="ECO:0000256" key="1">
    <source>
        <dbReference type="SAM" id="MobiDB-lite"/>
    </source>
</evidence>
<protein>
    <submittedName>
        <fullName evidence="2">Uncharacterized protein</fullName>
    </submittedName>
</protein>
<organism evidence="2 3">
    <name type="scientific">Krasilnikovia cinnamomea</name>
    <dbReference type="NCBI Taxonomy" id="349313"/>
    <lineage>
        <taxon>Bacteria</taxon>
        <taxon>Bacillati</taxon>
        <taxon>Actinomycetota</taxon>
        <taxon>Actinomycetes</taxon>
        <taxon>Micromonosporales</taxon>
        <taxon>Micromonosporaceae</taxon>
        <taxon>Krasilnikovia</taxon>
    </lineage>
</organism>
<proteinExistence type="predicted"/>
<name>A0A4Q7ZFT9_9ACTN</name>
<dbReference type="RefSeq" id="WP_207229745.1">
    <property type="nucleotide sequence ID" value="NZ_SHKY01000001.1"/>
</dbReference>
<accession>A0A4Q7ZFT9</accession>